<feature type="region of interest" description="Disordered" evidence="1">
    <location>
        <begin position="118"/>
        <end position="151"/>
    </location>
</feature>
<name>A0A0B7F680_THACB</name>
<keyword evidence="2" id="KW-0812">Transmembrane</keyword>
<keyword evidence="2" id="KW-1133">Transmembrane helix</keyword>
<sequence>MIIGRISFFKEDMTCVIGLKPFSSLTLLIYDLCMNVFLNAMFLWPLLRSKLINPRLRKVARRTLAAAGAALATSVINIATLTAMKQQLGWVCLGSCGTDVTLNAIVIFWVTMPMTDSPSHSGRQAQQSSSYNKPNSDLPQSPATANSPIVFSPPSTYAPRASFALAPVNKPSDVLHQPSPLAHDLRHASALRGLPECPSTPAVPAPSSEDISMNSPTIAEDLNKRATSPGPIHSLRKLLRLSKQKERDTTDVTVHVSVVTQHEVELGDMENGRAKQDDGELESIEQNKRQSEWFR</sequence>
<dbReference type="PANTHER" id="PTHR38848:SF3">
    <property type="entry name" value="G-PROTEIN COUPLED RECEPTORS FAMILY 3 PROFILE DOMAIN-CONTAINING PROTEIN"/>
    <property type="match status" value="1"/>
</dbReference>
<feature type="compositionally biased region" description="Basic and acidic residues" evidence="1">
    <location>
        <begin position="262"/>
        <end position="278"/>
    </location>
</feature>
<protein>
    <recommendedName>
        <fullName evidence="5">Transmembrane protein</fullName>
    </recommendedName>
</protein>
<organism evidence="3 4">
    <name type="scientific">Thanatephorus cucumeris (strain AG1-IB / isolate 7/3/14)</name>
    <name type="common">Lettuce bottom rot fungus</name>
    <name type="synonym">Rhizoctonia solani</name>
    <dbReference type="NCBI Taxonomy" id="1108050"/>
    <lineage>
        <taxon>Eukaryota</taxon>
        <taxon>Fungi</taxon>
        <taxon>Dikarya</taxon>
        <taxon>Basidiomycota</taxon>
        <taxon>Agaricomycotina</taxon>
        <taxon>Agaricomycetes</taxon>
        <taxon>Cantharellales</taxon>
        <taxon>Ceratobasidiaceae</taxon>
        <taxon>Rhizoctonia</taxon>
        <taxon>Rhizoctonia solani AG-1</taxon>
    </lineage>
</organism>
<dbReference type="OrthoDB" id="3210850at2759"/>
<accession>A0A0B7F680</accession>
<evidence type="ECO:0000313" key="3">
    <source>
        <dbReference type="EMBL" id="CEL51727.1"/>
    </source>
</evidence>
<feature type="transmembrane region" description="Helical" evidence="2">
    <location>
        <begin position="27"/>
        <end position="47"/>
    </location>
</feature>
<reference evidence="3 4" key="1">
    <citation type="submission" date="2014-11" db="EMBL/GenBank/DDBJ databases">
        <authorList>
            <person name="Wibberg Daniel"/>
        </authorList>
    </citation>
    <scope>NUCLEOTIDE SEQUENCE [LARGE SCALE GENOMIC DNA]</scope>
    <source>
        <strain evidence="3">Rhizoctonia solani AG1-IB 7/3/14</strain>
    </source>
</reference>
<evidence type="ECO:0000256" key="1">
    <source>
        <dbReference type="SAM" id="MobiDB-lite"/>
    </source>
</evidence>
<dbReference type="Proteomes" id="UP000059188">
    <property type="component" value="Unassembled WGS sequence"/>
</dbReference>
<evidence type="ECO:0008006" key="5">
    <source>
        <dbReference type="Google" id="ProtNLM"/>
    </source>
</evidence>
<dbReference type="PANTHER" id="PTHR38848">
    <property type="entry name" value="G-PROTEIN COUPLED RECEPTORS FAMILY 3 PROFILE DOMAIN-CONTAINING PROTEIN"/>
    <property type="match status" value="1"/>
</dbReference>
<feature type="transmembrane region" description="Helical" evidence="2">
    <location>
        <begin position="88"/>
        <end position="110"/>
    </location>
</feature>
<dbReference type="EMBL" id="LN679100">
    <property type="protein sequence ID" value="CEL51727.1"/>
    <property type="molecule type" value="Genomic_DNA"/>
</dbReference>
<feature type="transmembrane region" description="Helical" evidence="2">
    <location>
        <begin position="59"/>
        <end position="82"/>
    </location>
</feature>
<gene>
    <name evidence="3" type="ORF">RSOLAG1IB_00262</name>
</gene>
<keyword evidence="4" id="KW-1185">Reference proteome</keyword>
<feature type="region of interest" description="Disordered" evidence="1">
    <location>
        <begin position="262"/>
        <end position="295"/>
    </location>
</feature>
<proteinExistence type="predicted"/>
<feature type="compositionally biased region" description="Basic and acidic residues" evidence="1">
    <location>
        <begin position="285"/>
        <end position="295"/>
    </location>
</feature>
<keyword evidence="2" id="KW-0472">Membrane</keyword>
<dbReference type="AlphaFoldDB" id="A0A0B7F680"/>
<evidence type="ECO:0000256" key="2">
    <source>
        <dbReference type="SAM" id="Phobius"/>
    </source>
</evidence>
<evidence type="ECO:0000313" key="4">
    <source>
        <dbReference type="Proteomes" id="UP000059188"/>
    </source>
</evidence>